<keyword evidence="1" id="KW-0800">Toxin</keyword>
<protein>
    <recommendedName>
        <fullName evidence="8">Enterotoxin</fullName>
    </recommendedName>
</protein>
<dbReference type="Gene3D" id="3.90.210.10">
    <property type="entry name" value="Heat-Labile Enterotoxin, subunit A"/>
    <property type="match status" value="1"/>
</dbReference>
<feature type="region of interest" description="Disordered" evidence="5">
    <location>
        <begin position="161"/>
        <end position="188"/>
    </location>
</feature>
<evidence type="ECO:0000313" key="7">
    <source>
        <dbReference type="EMBL" id="ELQ34242.1"/>
    </source>
</evidence>
<keyword evidence="3" id="KW-0843">Virulence</keyword>
<dbReference type="SMR" id="A0AA97NQ53"/>
<reference evidence="7" key="1">
    <citation type="journal article" date="2012" name="PLoS Genet.">
        <title>Comparative analysis of the genomes of two field isolates of the rice blast fungus Magnaporthe oryzae.</title>
        <authorList>
            <person name="Xue M."/>
            <person name="Yang J."/>
            <person name="Li Z."/>
            <person name="Hu S."/>
            <person name="Yao N."/>
            <person name="Dean R.A."/>
            <person name="Zhao W."/>
            <person name="Shen M."/>
            <person name="Zhang H."/>
            <person name="Li C."/>
            <person name="Liu L."/>
            <person name="Cao L."/>
            <person name="Xu X."/>
            <person name="Xing Y."/>
            <person name="Hsiang T."/>
            <person name="Zhang Z."/>
            <person name="Xu J.R."/>
            <person name="Peng Y.L."/>
        </authorList>
    </citation>
    <scope>NUCLEOTIDE SEQUENCE</scope>
    <source>
        <strain evidence="7">Y34</strain>
    </source>
</reference>
<name>A0AA97NQ53_PYRO3</name>
<evidence type="ECO:0000256" key="1">
    <source>
        <dbReference type="ARBA" id="ARBA00022656"/>
    </source>
</evidence>
<evidence type="ECO:0008006" key="8">
    <source>
        <dbReference type="Google" id="ProtNLM"/>
    </source>
</evidence>
<keyword evidence="2 6" id="KW-0732">Signal</keyword>
<feature type="chain" id="PRO_5041651664" description="Enterotoxin" evidence="6">
    <location>
        <begin position="24"/>
        <end position="188"/>
    </location>
</feature>
<dbReference type="AlphaFoldDB" id="A0AA97NQ53"/>
<dbReference type="Pfam" id="PF01375">
    <property type="entry name" value="Enterotoxin_a"/>
    <property type="match status" value="1"/>
</dbReference>
<feature type="compositionally biased region" description="Basic and acidic residues" evidence="5">
    <location>
        <begin position="173"/>
        <end position="188"/>
    </location>
</feature>
<dbReference type="GO" id="GO:0090729">
    <property type="term" value="F:toxin activity"/>
    <property type="evidence" value="ECO:0007669"/>
    <property type="project" value="UniProtKB-KW"/>
</dbReference>
<gene>
    <name evidence="7" type="ORF">OOU_Y34scaffold00778g3</name>
</gene>
<evidence type="ECO:0000256" key="4">
    <source>
        <dbReference type="ARBA" id="ARBA00023157"/>
    </source>
</evidence>
<evidence type="ECO:0000256" key="6">
    <source>
        <dbReference type="SAM" id="SignalP"/>
    </source>
</evidence>
<organism evidence="7">
    <name type="scientific">Pyricularia oryzae (strain Y34)</name>
    <name type="common">Rice blast fungus</name>
    <name type="synonym">Magnaporthe oryzae</name>
    <dbReference type="NCBI Taxonomy" id="1143189"/>
    <lineage>
        <taxon>Eukaryota</taxon>
        <taxon>Fungi</taxon>
        <taxon>Dikarya</taxon>
        <taxon>Ascomycota</taxon>
        <taxon>Pezizomycotina</taxon>
        <taxon>Sordariomycetes</taxon>
        <taxon>Sordariomycetidae</taxon>
        <taxon>Magnaporthales</taxon>
        <taxon>Pyriculariaceae</taxon>
        <taxon>Pyricularia</taxon>
    </lineage>
</organism>
<evidence type="ECO:0000256" key="5">
    <source>
        <dbReference type="SAM" id="MobiDB-lite"/>
    </source>
</evidence>
<dbReference type="EMBL" id="JH793175">
    <property type="protein sequence ID" value="ELQ34242.1"/>
    <property type="molecule type" value="Genomic_DNA"/>
</dbReference>
<proteinExistence type="predicted"/>
<dbReference type="Proteomes" id="UP000011086">
    <property type="component" value="Unassembled WGS sequence"/>
</dbReference>
<keyword evidence="4" id="KW-1015">Disulfide bond</keyword>
<dbReference type="SUPFAM" id="SSF56399">
    <property type="entry name" value="ADP-ribosylation"/>
    <property type="match status" value="1"/>
</dbReference>
<evidence type="ECO:0000256" key="2">
    <source>
        <dbReference type="ARBA" id="ARBA00022729"/>
    </source>
</evidence>
<evidence type="ECO:0000256" key="3">
    <source>
        <dbReference type="ARBA" id="ARBA00023026"/>
    </source>
</evidence>
<dbReference type="InterPro" id="IPR001144">
    <property type="entry name" value="Enterotoxin_A"/>
</dbReference>
<accession>A0AA97NQ53</accession>
<feature type="signal peptide" evidence="6">
    <location>
        <begin position="1"/>
        <end position="23"/>
    </location>
</feature>
<sequence length="188" mass="21531">MLRPTFILSSAFAFPLLINTAASLPDILYRADSRDPGTIQRYGGFMSLGASLGHGEDYSITPLDHVTMDPTIYGHDRDPWISTTANFDYALEHVRRRALGRTWYIYHIKTAGLYKIIDMADEYRKVGGSYVWGSEQEYAVAHRIPWNYVKGWDTIEPHHDWHSRSKPKATRFRSYESDEEHGSGDAES</sequence>